<dbReference type="PANTHER" id="PTHR47478">
    <property type="match status" value="1"/>
</dbReference>
<evidence type="ECO:0000313" key="2">
    <source>
        <dbReference type="Proteomes" id="UP000219559"/>
    </source>
</evidence>
<dbReference type="InterPro" id="IPR011951">
    <property type="entry name" value="HAD-SF_hydro_IA_YjjG/PynA"/>
</dbReference>
<dbReference type="SUPFAM" id="SSF56784">
    <property type="entry name" value="HAD-like"/>
    <property type="match status" value="1"/>
</dbReference>
<dbReference type="InterPro" id="IPR023198">
    <property type="entry name" value="PGP-like_dom2"/>
</dbReference>
<dbReference type="SFLD" id="SFLDS00003">
    <property type="entry name" value="Haloacid_Dehalogenase"/>
    <property type="match status" value="1"/>
</dbReference>
<dbReference type="PANTHER" id="PTHR47478:SF1">
    <property type="entry name" value="PYRIMIDINE 5'-NUCLEOTIDASE YJJG"/>
    <property type="match status" value="1"/>
</dbReference>
<dbReference type="AlphaFoldDB" id="A0A2A4G6F6"/>
<dbReference type="Proteomes" id="UP000219559">
    <property type="component" value="Unassembled WGS sequence"/>
</dbReference>
<keyword evidence="2" id="KW-1185">Reference proteome</keyword>
<dbReference type="GO" id="GO:0008253">
    <property type="term" value="F:5'-nucleotidase activity"/>
    <property type="evidence" value="ECO:0007669"/>
    <property type="project" value="InterPro"/>
</dbReference>
<comment type="caution">
    <text evidence="1">The sequence shown here is derived from an EMBL/GenBank/DDBJ whole genome shotgun (WGS) entry which is preliminary data.</text>
</comment>
<proteinExistence type="predicted"/>
<gene>
    <name evidence="1" type="ORF">B7P33_09715</name>
</gene>
<sequence>MDNPITDVFFDLDHTLWDFERNSALTFEKIFKQRGLSIGLTEFLEAYTPINMAYWKLYREEKVSKPELRYQRLRKSFDTVGVSVSDTVIDGLAEDYIIHLADFNHLFPYTDTILEYLKPKYNLHIITNGFTEIQSKKMSKSGIRHYFDQIIDSETVGVKKPNPLIFNAALDKAETTAASSIMIGDNLEADIQGARKVGMQTLHFNVHNDEPHVHGPIINGLHEIKQYL</sequence>
<dbReference type="NCBIfam" id="TIGR01549">
    <property type="entry name" value="HAD-SF-IA-v1"/>
    <property type="match status" value="1"/>
</dbReference>
<dbReference type="SFLD" id="SFLDG01129">
    <property type="entry name" value="C1.5:_HAD__Beta-PGM__Phosphata"/>
    <property type="match status" value="1"/>
</dbReference>
<dbReference type="InterPro" id="IPR036412">
    <property type="entry name" value="HAD-like_sf"/>
</dbReference>
<dbReference type="OrthoDB" id="9802350at2"/>
<dbReference type="PRINTS" id="PR00413">
    <property type="entry name" value="HADHALOGNASE"/>
</dbReference>
<dbReference type="InterPro" id="IPR041492">
    <property type="entry name" value="HAD_2"/>
</dbReference>
<dbReference type="Pfam" id="PF13419">
    <property type="entry name" value="HAD_2"/>
    <property type="match status" value="1"/>
</dbReference>
<dbReference type="Gene3D" id="1.10.150.240">
    <property type="entry name" value="Putative phosphatase, domain 2"/>
    <property type="match status" value="1"/>
</dbReference>
<dbReference type="NCBIfam" id="TIGR02254">
    <property type="entry name" value="YjjG_YfnB"/>
    <property type="match status" value="1"/>
</dbReference>
<dbReference type="InterPro" id="IPR023214">
    <property type="entry name" value="HAD_sf"/>
</dbReference>
<dbReference type="InterPro" id="IPR006439">
    <property type="entry name" value="HAD-SF_hydro_IA"/>
</dbReference>
<dbReference type="InterPro" id="IPR052550">
    <property type="entry name" value="Pyrimidine_5'-ntase_YjjG"/>
</dbReference>
<organism evidence="1 2">
    <name type="scientific">Sediminicola luteus</name>
    <dbReference type="NCBI Taxonomy" id="319238"/>
    <lineage>
        <taxon>Bacteria</taxon>
        <taxon>Pseudomonadati</taxon>
        <taxon>Bacteroidota</taxon>
        <taxon>Flavobacteriia</taxon>
        <taxon>Flavobacteriales</taxon>
        <taxon>Flavobacteriaceae</taxon>
        <taxon>Sediminicola</taxon>
    </lineage>
</organism>
<dbReference type="Gene3D" id="3.40.50.1000">
    <property type="entry name" value="HAD superfamily/HAD-like"/>
    <property type="match status" value="1"/>
</dbReference>
<evidence type="ECO:0000313" key="1">
    <source>
        <dbReference type="EMBL" id="PCE64549.1"/>
    </source>
</evidence>
<reference evidence="1 2" key="1">
    <citation type="submission" date="2017-04" db="EMBL/GenBank/DDBJ databases">
        <title>A new member of the family Flavobacteriaceae isolated from ascidians.</title>
        <authorList>
            <person name="Chen L."/>
        </authorList>
    </citation>
    <scope>NUCLEOTIDE SEQUENCE [LARGE SCALE GENOMIC DNA]</scope>
    <source>
        <strain evidence="1 2">HQA918</strain>
    </source>
</reference>
<name>A0A2A4G6F6_9FLAO</name>
<protein>
    <submittedName>
        <fullName evidence="1">Noncanonical pyrimidine nucleotidase, YjjG family</fullName>
    </submittedName>
</protein>
<accession>A0A2A4G6F6</accession>
<dbReference type="RefSeq" id="WP_097440664.1">
    <property type="nucleotide sequence ID" value="NZ_KZ300476.1"/>
</dbReference>
<dbReference type="EMBL" id="NBWU01000003">
    <property type="protein sequence ID" value="PCE64549.1"/>
    <property type="molecule type" value="Genomic_DNA"/>
</dbReference>